<dbReference type="KEGG" id="dalk:DSCA_05430"/>
<gene>
    <name evidence="1" type="ORF">DSCA_05430</name>
    <name evidence="2" type="ORF">DSCA_05550</name>
</gene>
<accession>A0A5K7YD98</accession>
<organism evidence="1 3">
    <name type="scientific">Desulfosarcina alkanivorans</name>
    <dbReference type="NCBI Taxonomy" id="571177"/>
    <lineage>
        <taxon>Bacteria</taxon>
        <taxon>Pseudomonadati</taxon>
        <taxon>Thermodesulfobacteriota</taxon>
        <taxon>Desulfobacteria</taxon>
        <taxon>Desulfobacterales</taxon>
        <taxon>Desulfosarcinaceae</taxon>
        <taxon>Desulfosarcina</taxon>
    </lineage>
</organism>
<dbReference type="EMBL" id="AP021874">
    <property type="protein sequence ID" value="BBO66613.1"/>
    <property type="molecule type" value="Genomic_DNA"/>
</dbReference>
<evidence type="ECO:0000313" key="1">
    <source>
        <dbReference type="EMBL" id="BBO66613.1"/>
    </source>
</evidence>
<protein>
    <recommendedName>
        <fullName evidence="4">Transposase</fullName>
    </recommendedName>
</protein>
<dbReference type="GO" id="GO:0003677">
    <property type="term" value="F:DNA binding"/>
    <property type="evidence" value="ECO:0007669"/>
    <property type="project" value="InterPro"/>
</dbReference>
<dbReference type="AlphaFoldDB" id="A0A5K7YD98"/>
<dbReference type="Proteomes" id="UP000427906">
    <property type="component" value="Chromosome"/>
</dbReference>
<name>A0A5K7YD98_9BACT</name>
<reference evidence="1 3" key="1">
    <citation type="submission" date="2019-11" db="EMBL/GenBank/DDBJ databases">
        <title>Comparative genomics of hydrocarbon-degrading Desulfosarcina strains.</title>
        <authorList>
            <person name="Watanabe M."/>
            <person name="Kojima H."/>
            <person name="Fukui M."/>
        </authorList>
    </citation>
    <scope>NUCLEOTIDE SEQUENCE [LARGE SCALE GENOMIC DNA]</scope>
    <source>
        <strain evidence="1 3">PL12</strain>
    </source>
</reference>
<evidence type="ECO:0000313" key="3">
    <source>
        <dbReference type="Proteomes" id="UP000427906"/>
    </source>
</evidence>
<dbReference type="PANTHER" id="PTHR34322">
    <property type="entry name" value="TRANSPOSASE, Y1_TNP DOMAIN-CONTAINING"/>
    <property type="match status" value="1"/>
</dbReference>
<proteinExistence type="predicted"/>
<dbReference type="EMBL" id="AP021874">
    <property type="protein sequence ID" value="BBO66625.1"/>
    <property type="molecule type" value="Genomic_DNA"/>
</dbReference>
<dbReference type="GO" id="GO:0004803">
    <property type="term" value="F:transposase activity"/>
    <property type="evidence" value="ECO:0007669"/>
    <property type="project" value="InterPro"/>
</dbReference>
<evidence type="ECO:0008006" key="4">
    <source>
        <dbReference type="Google" id="ProtNLM"/>
    </source>
</evidence>
<evidence type="ECO:0000313" key="2">
    <source>
        <dbReference type="EMBL" id="BBO66625.1"/>
    </source>
</evidence>
<dbReference type="KEGG" id="dalk:DSCA_05550"/>
<sequence length="181" mass="20697">MIAGRTAQEYNRRKKRKGAFWEDRYHATAVEGGEHLLRCLVYIDLNMVRAGIVGHPSEWGYSGYNEIQNPKRKQVLINYQKLRELLGFGTYEEVKSAHEKWVESSLANGDTGREEKWSRSIAVGSKDFIDRIKTKMGIMATGRQRSEIGGSYQLREGQTVYGDHFGAQKSNIGPENAYFWS</sequence>
<dbReference type="InterPro" id="IPR036515">
    <property type="entry name" value="Transposase_17_sf"/>
</dbReference>
<dbReference type="SUPFAM" id="SSF143422">
    <property type="entry name" value="Transposase IS200-like"/>
    <property type="match status" value="1"/>
</dbReference>
<dbReference type="PANTHER" id="PTHR34322:SF2">
    <property type="entry name" value="TRANSPOSASE IS200-LIKE DOMAIN-CONTAINING PROTEIN"/>
    <property type="match status" value="1"/>
</dbReference>
<dbReference type="GO" id="GO:0006313">
    <property type="term" value="P:DNA transposition"/>
    <property type="evidence" value="ECO:0007669"/>
    <property type="project" value="InterPro"/>
</dbReference>
<keyword evidence="3" id="KW-1185">Reference proteome</keyword>
<dbReference type="Gene3D" id="3.30.70.1290">
    <property type="entry name" value="Transposase IS200-like"/>
    <property type="match status" value="1"/>
</dbReference>